<evidence type="ECO:0000259" key="5">
    <source>
        <dbReference type="PROSITE" id="PS50110"/>
    </source>
</evidence>
<sequence length="220" mass="25075">MKIKVFLADDHQLLIAGFKAVLQEEQIEVVGTSNTLKQLRQNFLESKADVMVLDLRFNEDINGLDMAEELLKHDPKSKIIILSQFDDEWIVERAYRLGVLAFIRKDEINDLIHAISKAANGEAYYSSEIAKQLAKETIHPLNPRRLLSAQELSAFKHLADGMTAQEVATTMDVSYKTITIYQKVMKEKLGIETLPEFTKLAIKYGLVNTELIKRDKKIIN</sequence>
<dbReference type="InterPro" id="IPR058245">
    <property type="entry name" value="NreC/VraR/RcsB-like_REC"/>
</dbReference>
<evidence type="ECO:0000256" key="1">
    <source>
        <dbReference type="ARBA" id="ARBA00022553"/>
    </source>
</evidence>
<dbReference type="PROSITE" id="PS50110">
    <property type="entry name" value="RESPONSE_REGULATORY"/>
    <property type="match status" value="1"/>
</dbReference>
<dbReference type="CDD" id="cd17535">
    <property type="entry name" value="REC_NarL-like"/>
    <property type="match status" value="1"/>
</dbReference>
<evidence type="ECO:0000313" key="7">
    <source>
        <dbReference type="Proteomes" id="UP000229366"/>
    </source>
</evidence>
<reference evidence="6 7" key="1">
    <citation type="submission" date="2017-11" db="EMBL/GenBank/DDBJ databases">
        <title>Genomic Encyclopedia of Type Strains, Phase III (KMG-III): the genomes of soil and plant-associated and newly described type strains.</title>
        <authorList>
            <person name="Whitman W."/>
        </authorList>
    </citation>
    <scope>NUCLEOTIDE SEQUENCE [LARGE SCALE GENOMIC DNA]</scope>
    <source>
        <strain evidence="6 7">UB-Domo-W1</strain>
    </source>
</reference>
<dbReference type="PANTHER" id="PTHR43214">
    <property type="entry name" value="TWO-COMPONENT RESPONSE REGULATOR"/>
    <property type="match status" value="1"/>
</dbReference>
<evidence type="ECO:0000313" key="6">
    <source>
        <dbReference type="EMBL" id="PJI76951.1"/>
    </source>
</evidence>
<dbReference type="AlphaFoldDB" id="A0A2M8VJ65"/>
<proteinExistence type="predicted"/>
<feature type="domain" description="HTH luxR-type" evidence="4">
    <location>
        <begin position="140"/>
        <end position="205"/>
    </location>
</feature>
<dbReference type="GO" id="GO:0006355">
    <property type="term" value="P:regulation of DNA-templated transcription"/>
    <property type="evidence" value="ECO:0007669"/>
    <property type="project" value="InterPro"/>
</dbReference>
<evidence type="ECO:0000256" key="3">
    <source>
        <dbReference type="PROSITE-ProRule" id="PRU00169"/>
    </source>
</evidence>
<dbReference type="SUPFAM" id="SSF46894">
    <property type="entry name" value="C-terminal effector domain of the bipartite response regulators"/>
    <property type="match status" value="1"/>
</dbReference>
<feature type="modified residue" description="4-aspartylphosphate" evidence="3">
    <location>
        <position position="54"/>
    </location>
</feature>
<dbReference type="InterPro" id="IPR000792">
    <property type="entry name" value="Tscrpt_reg_LuxR_C"/>
</dbReference>
<dbReference type="Pfam" id="PF00072">
    <property type="entry name" value="Response_reg"/>
    <property type="match status" value="1"/>
</dbReference>
<comment type="caution">
    <text evidence="6">The sequence shown here is derived from an EMBL/GenBank/DDBJ whole genome shotgun (WGS) entry which is preliminary data.</text>
</comment>
<evidence type="ECO:0000256" key="2">
    <source>
        <dbReference type="ARBA" id="ARBA00023125"/>
    </source>
</evidence>
<keyword evidence="2" id="KW-0238">DNA-binding</keyword>
<dbReference type="PROSITE" id="PS50043">
    <property type="entry name" value="HTH_LUXR_2"/>
    <property type="match status" value="1"/>
</dbReference>
<organism evidence="6 7">
    <name type="scientific">Polynucleobacter brandtiae</name>
    <dbReference type="NCBI Taxonomy" id="1938816"/>
    <lineage>
        <taxon>Bacteria</taxon>
        <taxon>Pseudomonadati</taxon>
        <taxon>Pseudomonadota</taxon>
        <taxon>Betaproteobacteria</taxon>
        <taxon>Burkholderiales</taxon>
        <taxon>Burkholderiaceae</taxon>
        <taxon>Polynucleobacter</taxon>
    </lineage>
</organism>
<dbReference type="SMART" id="SM00421">
    <property type="entry name" value="HTH_LUXR"/>
    <property type="match status" value="1"/>
</dbReference>
<dbReference type="GO" id="GO:0000160">
    <property type="term" value="P:phosphorelay signal transduction system"/>
    <property type="evidence" value="ECO:0007669"/>
    <property type="project" value="InterPro"/>
</dbReference>
<dbReference type="Pfam" id="PF00196">
    <property type="entry name" value="GerE"/>
    <property type="match status" value="1"/>
</dbReference>
<keyword evidence="7" id="KW-1185">Reference proteome</keyword>
<dbReference type="PANTHER" id="PTHR43214:SF43">
    <property type="entry name" value="TWO-COMPONENT RESPONSE REGULATOR"/>
    <property type="match status" value="1"/>
</dbReference>
<dbReference type="InterPro" id="IPR001789">
    <property type="entry name" value="Sig_transdc_resp-reg_receiver"/>
</dbReference>
<gene>
    <name evidence="6" type="ORF">B0G85_1870</name>
</gene>
<protein>
    <submittedName>
        <fullName evidence="6">LuxR family two component transcriptional regulator</fullName>
    </submittedName>
</protein>
<dbReference type="PRINTS" id="PR00038">
    <property type="entry name" value="HTHLUXR"/>
</dbReference>
<accession>A0A2M8VJ65</accession>
<dbReference type="Proteomes" id="UP000229366">
    <property type="component" value="Unassembled WGS sequence"/>
</dbReference>
<evidence type="ECO:0000259" key="4">
    <source>
        <dbReference type="PROSITE" id="PS50043"/>
    </source>
</evidence>
<dbReference type="GO" id="GO:0003677">
    <property type="term" value="F:DNA binding"/>
    <property type="evidence" value="ECO:0007669"/>
    <property type="project" value="UniProtKB-KW"/>
</dbReference>
<dbReference type="Gene3D" id="3.40.50.2300">
    <property type="match status" value="1"/>
</dbReference>
<dbReference type="SMART" id="SM00448">
    <property type="entry name" value="REC"/>
    <property type="match status" value="1"/>
</dbReference>
<dbReference type="InterPro" id="IPR039420">
    <property type="entry name" value="WalR-like"/>
</dbReference>
<feature type="domain" description="Response regulatory" evidence="5">
    <location>
        <begin position="4"/>
        <end position="120"/>
    </location>
</feature>
<name>A0A2M8VJ65_9BURK</name>
<dbReference type="RefSeq" id="WP_100380166.1">
    <property type="nucleotide sequence ID" value="NZ_CBCSBW010000006.1"/>
</dbReference>
<dbReference type="InterPro" id="IPR011006">
    <property type="entry name" value="CheY-like_superfamily"/>
</dbReference>
<dbReference type="InterPro" id="IPR016032">
    <property type="entry name" value="Sig_transdc_resp-reg_C-effctor"/>
</dbReference>
<dbReference type="SUPFAM" id="SSF52172">
    <property type="entry name" value="CheY-like"/>
    <property type="match status" value="1"/>
</dbReference>
<dbReference type="OrthoDB" id="8585266at2"/>
<dbReference type="EMBL" id="PGTX01000005">
    <property type="protein sequence ID" value="PJI76951.1"/>
    <property type="molecule type" value="Genomic_DNA"/>
</dbReference>
<keyword evidence="1 3" id="KW-0597">Phosphoprotein</keyword>